<feature type="repeat" description="PPR" evidence="3">
    <location>
        <begin position="286"/>
        <end position="320"/>
    </location>
</feature>
<feature type="repeat" description="PPR" evidence="3">
    <location>
        <begin position="215"/>
        <end position="249"/>
    </location>
</feature>
<dbReference type="Gene3D" id="1.25.40.10">
    <property type="entry name" value="Tetratricopeptide repeat domain"/>
    <property type="match status" value="3"/>
</dbReference>
<dbReference type="PANTHER" id="PTHR47003">
    <property type="entry name" value="OS01G0970900 PROTEIN"/>
    <property type="match status" value="1"/>
</dbReference>
<evidence type="ECO:0000313" key="6">
    <source>
        <dbReference type="Proteomes" id="UP000015105"/>
    </source>
</evidence>
<proteinExistence type="predicted"/>
<dbReference type="Gramene" id="AET5Gv20484200.1">
    <property type="protein sequence ID" value="AET5Gv20484200.1"/>
    <property type="gene ID" value="AET5Gv20484200"/>
</dbReference>
<keyword evidence="1" id="KW-0677">Repeat</keyword>
<dbReference type="NCBIfam" id="TIGR00756">
    <property type="entry name" value="PPR"/>
    <property type="match status" value="5"/>
</dbReference>
<keyword evidence="2" id="KW-0809">Transit peptide</keyword>
<evidence type="ECO:0000256" key="3">
    <source>
        <dbReference type="PROSITE-ProRule" id="PRU00708"/>
    </source>
</evidence>
<dbReference type="Pfam" id="PF01535">
    <property type="entry name" value="PPR"/>
    <property type="match status" value="1"/>
</dbReference>
<feature type="region of interest" description="Disordered" evidence="4">
    <location>
        <begin position="449"/>
        <end position="472"/>
    </location>
</feature>
<organism evidence="5 6">
    <name type="scientific">Aegilops tauschii subsp. strangulata</name>
    <name type="common">Goatgrass</name>
    <dbReference type="NCBI Taxonomy" id="200361"/>
    <lineage>
        <taxon>Eukaryota</taxon>
        <taxon>Viridiplantae</taxon>
        <taxon>Streptophyta</taxon>
        <taxon>Embryophyta</taxon>
        <taxon>Tracheophyta</taxon>
        <taxon>Spermatophyta</taxon>
        <taxon>Magnoliopsida</taxon>
        <taxon>Liliopsida</taxon>
        <taxon>Poales</taxon>
        <taxon>Poaceae</taxon>
        <taxon>BOP clade</taxon>
        <taxon>Pooideae</taxon>
        <taxon>Triticodae</taxon>
        <taxon>Triticeae</taxon>
        <taxon>Triticinae</taxon>
        <taxon>Aegilops</taxon>
    </lineage>
</organism>
<dbReference type="InterPro" id="IPR044578">
    <property type="entry name" value="BIR6-like"/>
</dbReference>
<dbReference type="InterPro" id="IPR002885">
    <property type="entry name" value="PPR_rpt"/>
</dbReference>
<dbReference type="PANTHER" id="PTHR47003:SF11">
    <property type="entry name" value="PPR SUPERFAMILY PROTEIN"/>
    <property type="match status" value="1"/>
</dbReference>
<evidence type="ECO:0000256" key="4">
    <source>
        <dbReference type="SAM" id="MobiDB-lite"/>
    </source>
</evidence>
<sequence>MQAAARSLAAPRRLAPRSPRPVPLPRFFTASPRDPSPDPGPGPEVDRGLVSTLSRVLSDFRGPRHDLPAALRGFAPRITPDAAAAVLRRCRHLPVPSLRFFLFAAGLPGFSHLPDSLLILANSLAGARLFPLLRSLLSDLPPAALTRGLFPRLFRAYSRALLPDDAVRAFSSMAGFGFHPTLADFHSLLFALCHNGLVNHAEVFFRESGTHFDVSAKTYTILISGWAVVEKPENAQKLFDEMVERGVEPDVPAYNALVDALCRGGDIARAQEHLKDMQQSRGLVPDAATYGPFLRAACASKDARDALRVLDRMRMHDLTPNVFTYNAIIRLLCELGEIEEAYNILGEIITRGRIDKAVEVWEGMETRGFHPGAATYAVMIHGLSCKKGRLEEACGYFVMMVDEGIPPYQATCEVLRDRLTRHGLRDQLEVLIDRMRRSTSCTIQEMASIMRSSKRADETRSAGSDQELPVHDLDENEWRGKWKLGD</sequence>
<keyword evidence="6" id="KW-1185">Reference proteome</keyword>
<reference evidence="6" key="2">
    <citation type="journal article" date="2017" name="Nat. Plants">
        <title>The Aegilops tauschii genome reveals multiple impacts of transposons.</title>
        <authorList>
            <person name="Zhao G."/>
            <person name="Zou C."/>
            <person name="Li K."/>
            <person name="Wang K."/>
            <person name="Li T."/>
            <person name="Gao L."/>
            <person name="Zhang X."/>
            <person name="Wang H."/>
            <person name="Yang Z."/>
            <person name="Liu X."/>
            <person name="Jiang W."/>
            <person name="Mao L."/>
            <person name="Kong X."/>
            <person name="Jiao Y."/>
            <person name="Jia J."/>
        </authorList>
    </citation>
    <scope>NUCLEOTIDE SEQUENCE [LARGE SCALE GENOMIC DNA]</scope>
    <source>
        <strain evidence="6">cv. AL8/78</strain>
    </source>
</reference>
<reference evidence="5" key="5">
    <citation type="journal article" date="2021" name="G3 (Bethesda)">
        <title>Aegilops tauschii genome assembly Aet v5.0 features greater sequence contiguity and improved annotation.</title>
        <authorList>
            <person name="Wang L."/>
            <person name="Zhu T."/>
            <person name="Rodriguez J.C."/>
            <person name="Deal K.R."/>
            <person name="Dubcovsky J."/>
            <person name="McGuire P.E."/>
            <person name="Lux T."/>
            <person name="Spannagl M."/>
            <person name="Mayer K.F.X."/>
            <person name="Baldrich P."/>
            <person name="Meyers B.C."/>
            <person name="Huo N."/>
            <person name="Gu Y.Q."/>
            <person name="Zhou H."/>
            <person name="Devos K.M."/>
            <person name="Bennetzen J.L."/>
            <person name="Unver T."/>
            <person name="Budak H."/>
            <person name="Gulick P.J."/>
            <person name="Galiba G."/>
            <person name="Kalapos B."/>
            <person name="Nelson D.R."/>
            <person name="Li P."/>
            <person name="You F.M."/>
            <person name="Luo M.C."/>
            <person name="Dvorak J."/>
        </authorList>
    </citation>
    <scope>NUCLEOTIDE SEQUENCE [LARGE SCALE GENOMIC DNA]</scope>
    <source>
        <strain evidence="5">cv. AL8/78</strain>
    </source>
</reference>
<evidence type="ECO:0000256" key="2">
    <source>
        <dbReference type="ARBA" id="ARBA00022946"/>
    </source>
</evidence>
<dbReference type="AlphaFoldDB" id="A0A453KQH9"/>
<evidence type="ECO:0000313" key="5">
    <source>
        <dbReference type="EnsemblPlants" id="AET5Gv20484200.1"/>
    </source>
</evidence>
<accession>A0A453KQH9</accession>
<feature type="repeat" description="PPR" evidence="3">
    <location>
        <begin position="372"/>
        <end position="407"/>
    </location>
</feature>
<feature type="repeat" description="PPR" evidence="3">
    <location>
        <begin position="321"/>
        <end position="355"/>
    </location>
</feature>
<reference evidence="5" key="4">
    <citation type="submission" date="2019-03" db="UniProtKB">
        <authorList>
            <consortium name="EnsemblPlants"/>
        </authorList>
    </citation>
    <scope>IDENTIFICATION</scope>
</reference>
<feature type="compositionally biased region" description="Low complexity" evidence="4">
    <location>
        <begin position="1"/>
        <end position="17"/>
    </location>
</feature>
<dbReference type="Pfam" id="PF13041">
    <property type="entry name" value="PPR_2"/>
    <property type="match status" value="1"/>
</dbReference>
<dbReference type="EnsemblPlants" id="AET5Gv20484200.1">
    <property type="protein sequence ID" value="AET5Gv20484200.1"/>
    <property type="gene ID" value="AET5Gv20484200"/>
</dbReference>
<name>A0A453KQH9_AEGTS</name>
<dbReference type="PROSITE" id="PS51375">
    <property type="entry name" value="PPR"/>
    <property type="match status" value="5"/>
</dbReference>
<reference evidence="6" key="1">
    <citation type="journal article" date="2014" name="Science">
        <title>Ancient hybridizations among the ancestral genomes of bread wheat.</title>
        <authorList>
            <consortium name="International Wheat Genome Sequencing Consortium,"/>
            <person name="Marcussen T."/>
            <person name="Sandve S.R."/>
            <person name="Heier L."/>
            <person name="Spannagl M."/>
            <person name="Pfeifer M."/>
            <person name="Jakobsen K.S."/>
            <person name="Wulff B.B."/>
            <person name="Steuernagel B."/>
            <person name="Mayer K.F."/>
            <person name="Olsen O.A."/>
        </authorList>
    </citation>
    <scope>NUCLEOTIDE SEQUENCE [LARGE SCALE GENOMIC DNA]</scope>
    <source>
        <strain evidence="6">cv. AL8/78</strain>
    </source>
</reference>
<protein>
    <submittedName>
        <fullName evidence="5">Uncharacterized protein</fullName>
    </submittedName>
</protein>
<dbReference type="Proteomes" id="UP000015105">
    <property type="component" value="Chromosome 5D"/>
</dbReference>
<feature type="region of interest" description="Disordered" evidence="4">
    <location>
        <begin position="1"/>
        <end position="47"/>
    </location>
</feature>
<feature type="repeat" description="PPR" evidence="3">
    <location>
        <begin position="250"/>
        <end position="285"/>
    </location>
</feature>
<evidence type="ECO:0000256" key="1">
    <source>
        <dbReference type="ARBA" id="ARBA00022737"/>
    </source>
</evidence>
<reference evidence="5" key="3">
    <citation type="journal article" date="2017" name="Nature">
        <title>Genome sequence of the progenitor of the wheat D genome Aegilops tauschii.</title>
        <authorList>
            <person name="Luo M.C."/>
            <person name="Gu Y.Q."/>
            <person name="Puiu D."/>
            <person name="Wang H."/>
            <person name="Twardziok S.O."/>
            <person name="Deal K.R."/>
            <person name="Huo N."/>
            <person name="Zhu T."/>
            <person name="Wang L."/>
            <person name="Wang Y."/>
            <person name="McGuire P.E."/>
            <person name="Liu S."/>
            <person name="Long H."/>
            <person name="Ramasamy R.K."/>
            <person name="Rodriguez J.C."/>
            <person name="Van S.L."/>
            <person name="Yuan L."/>
            <person name="Wang Z."/>
            <person name="Xia Z."/>
            <person name="Xiao L."/>
            <person name="Anderson O.D."/>
            <person name="Ouyang S."/>
            <person name="Liang Y."/>
            <person name="Zimin A.V."/>
            <person name="Pertea G."/>
            <person name="Qi P."/>
            <person name="Bennetzen J.L."/>
            <person name="Dai X."/>
            <person name="Dawson M.W."/>
            <person name="Muller H.G."/>
            <person name="Kugler K."/>
            <person name="Rivarola-Duarte L."/>
            <person name="Spannagl M."/>
            <person name="Mayer K.F.X."/>
            <person name="Lu F.H."/>
            <person name="Bevan M.W."/>
            <person name="Leroy P."/>
            <person name="Li P."/>
            <person name="You F.M."/>
            <person name="Sun Q."/>
            <person name="Liu Z."/>
            <person name="Lyons E."/>
            <person name="Wicker T."/>
            <person name="Salzberg S.L."/>
            <person name="Devos K.M."/>
            <person name="Dvorak J."/>
        </authorList>
    </citation>
    <scope>NUCLEOTIDE SEQUENCE [LARGE SCALE GENOMIC DNA]</scope>
    <source>
        <strain evidence="5">cv. AL8/78</strain>
    </source>
</reference>
<dbReference type="Pfam" id="PF13812">
    <property type="entry name" value="PPR_3"/>
    <property type="match status" value="1"/>
</dbReference>
<dbReference type="InterPro" id="IPR011990">
    <property type="entry name" value="TPR-like_helical_dom_sf"/>
</dbReference>
<dbReference type="GO" id="GO:0008380">
    <property type="term" value="P:RNA splicing"/>
    <property type="evidence" value="ECO:0007669"/>
    <property type="project" value="InterPro"/>
</dbReference>